<evidence type="ECO:0000259" key="11">
    <source>
        <dbReference type="SMART" id="SM00474"/>
    </source>
</evidence>
<evidence type="ECO:0000256" key="2">
    <source>
        <dbReference type="ARBA" id="ARBA00022722"/>
    </source>
</evidence>
<evidence type="ECO:0000256" key="9">
    <source>
        <dbReference type="ARBA" id="ARBA00042761"/>
    </source>
</evidence>
<dbReference type="InterPro" id="IPR036397">
    <property type="entry name" value="RNaseH_sf"/>
</dbReference>
<dbReference type="InterPro" id="IPR012337">
    <property type="entry name" value="RNaseH-like_sf"/>
</dbReference>
<dbReference type="SMART" id="SM00474">
    <property type="entry name" value="35EXOc"/>
    <property type="match status" value="1"/>
</dbReference>
<comment type="caution">
    <text evidence="12">The sequence shown here is derived from an EMBL/GenBank/DDBJ whole genome shotgun (WGS) entry which is preliminary data.</text>
</comment>
<evidence type="ECO:0000256" key="1">
    <source>
        <dbReference type="ARBA" id="ARBA00004123"/>
    </source>
</evidence>
<evidence type="ECO:0000256" key="8">
    <source>
        <dbReference type="ARBA" id="ARBA00040531"/>
    </source>
</evidence>
<keyword evidence="2" id="KW-0540">Nuclease</keyword>
<sequence>MSEKTSKRKLPASFSKQAVTAAQHTAVQPLRLPVGCITYVAAQEDVEQVCQSIVASGVEALGFDVEWHVTYRTGEVPRPIAVIQLALPMGPTAMRCYLLHIACSGITPSLSRILCSPDIRKAGVGIHGDAQKLMRDFGLHSEGLVDLSEEANLRLCHPTSGRLPEKWSLARLAECTLRRSIEKDQTLRTGNWQIWPLSAEQQQYAALDAYASLLIYKHLMALPVPILAPPPLAAEPDQASSQACEPLHMPALSTEAPLQPAKLAVWKLFMDQGMSVQAIADLRRLKLDTVESYLAEAMTAGKAYHWHRLHVPDNVVATVSEHALAQLASAAGGDVSGLCKGGGPQQCTEADPAMPEGPCMYSQISQKCDEDDYLDVCCAQRVPEDQDLENERSKAQIHVSGLGGGDLTSSEASNKEADARDRHIESNCVSGCLNSSATLTAKGAEGSVLGDVTGRSTGSH</sequence>
<dbReference type="CDD" id="cd06141">
    <property type="entry name" value="WRN_exo"/>
    <property type="match status" value="1"/>
</dbReference>
<dbReference type="InterPro" id="IPR051132">
    <property type="entry name" value="3-5_Exonuclease_domain"/>
</dbReference>
<dbReference type="PANTHER" id="PTHR13620">
    <property type="entry name" value="3-5 EXONUCLEASE"/>
    <property type="match status" value="1"/>
</dbReference>
<evidence type="ECO:0000256" key="6">
    <source>
        <dbReference type="ARBA" id="ARBA00022842"/>
    </source>
</evidence>
<evidence type="ECO:0000256" key="10">
    <source>
        <dbReference type="SAM" id="MobiDB-lite"/>
    </source>
</evidence>
<keyword evidence="6" id="KW-0460">Magnesium</keyword>
<evidence type="ECO:0000313" key="12">
    <source>
        <dbReference type="EMBL" id="CAL5223984.1"/>
    </source>
</evidence>
<protein>
    <recommendedName>
        <fullName evidence="8">3'-5' exonuclease</fullName>
    </recommendedName>
    <alternativeName>
        <fullName evidence="9">Werner Syndrome-like exonuclease</fullName>
    </alternativeName>
</protein>
<comment type="subcellular location">
    <subcellularLocation>
        <location evidence="1">Nucleus</location>
    </subcellularLocation>
</comment>
<dbReference type="InterPro" id="IPR002562">
    <property type="entry name" value="3'-5'_exonuclease_dom"/>
</dbReference>
<dbReference type="Pfam" id="PF14493">
    <property type="entry name" value="HTH_40"/>
    <property type="match status" value="1"/>
</dbReference>
<keyword evidence="13" id="KW-1185">Reference proteome</keyword>
<dbReference type="InterPro" id="IPR029491">
    <property type="entry name" value="Helicase_HTH"/>
</dbReference>
<dbReference type="Pfam" id="PF01612">
    <property type="entry name" value="DNA_pol_A_exo1"/>
    <property type="match status" value="1"/>
</dbReference>
<dbReference type="SUPFAM" id="SSF53098">
    <property type="entry name" value="Ribonuclease H-like"/>
    <property type="match status" value="1"/>
</dbReference>
<evidence type="ECO:0000313" key="13">
    <source>
        <dbReference type="Proteomes" id="UP001497392"/>
    </source>
</evidence>
<dbReference type="PANTHER" id="PTHR13620:SF109">
    <property type="entry name" value="3'-5' EXONUCLEASE"/>
    <property type="match status" value="1"/>
</dbReference>
<name>A0ABP1FYB5_9CHLO</name>
<dbReference type="EMBL" id="CAXHTA020000009">
    <property type="protein sequence ID" value="CAL5223984.1"/>
    <property type="molecule type" value="Genomic_DNA"/>
</dbReference>
<evidence type="ECO:0000256" key="7">
    <source>
        <dbReference type="ARBA" id="ARBA00023242"/>
    </source>
</evidence>
<dbReference type="Gene3D" id="3.30.420.10">
    <property type="entry name" value="Ribonuclease H-like superfamily/Ribonuclease H"/>
    <property type="match status" value="1"/>
</dbReference>
<evidence type="ECO:0000256" key="5">
    <source>
        <dbReference type="ARBA" id="ARBA00022839"/>
    </source>
</evidence>
<feature type="domain" description="3'-5' exonuclease" evidence="11">
    <location>
        <begin position="37"/>
        <end position="224"/>
    </location>
</feature>
<proteinExistence type="predicted"/>
<accession>A0ABP1FYB5</accession>
<keyword evidence="3" id="KW-0479">Metal-binding</keyword>
<keyword evidence="7" id="KW-0539">Nucleus</keyword>
<gene>
    <name evidence="12" type="primary">g6596</name>
    <name evidence="12" type="ORF">VP750_LOCUS5643</name>
</gene>
<organism evidence="12 13">
    <name type="scientific">Coccomyxa viridis</name>
    <dbReference type="NCBI Taxonomy" id="1274662"/>
    <lineage>
        <taxon>Eukaryota</taxon>
        <taxon>Viridiplantae</taxon>
        <taxon>Chlorophyta</taxon>
        <taxon>core chlorophytes</taxon>
        <taxon>Trebouxiophyceae</taxon>
        <taxon>Trebouxiophyceae incertae sedis</taxon>
        <taxon>Coccomyxaceae</taxon>
        <taxon>Coccomyxa</taxon>
    </lineage>
</organism>
<keyword evidence="4" id="KW-0378">Hydrolase</keyword>
<evidence type="ECO:0000256" key="3">
    <source>
        <dbReference type="ARBA" id="ARBA00022723"/>
    </source>
</evidence>
<reference evidence="12 13" key="1">
    <citation type="submission" date="2024-06" db="EMBL/GenBank/DDBJ databases">
        <authorList>
            <person name="Kraege A."/>
            <person name="Thomma B."/>
        </authorList>
    </citation>
    <scope>NUCLEOTIDE SEQUENCE [LARGE SCALE GENOMIC DNA]</scope>
</reference>
<keyword evidence="5" id="KW-0269">Exonuclease</keyword>
<evidence type="ECO:0000256" key="4">
    <source>
        <dbReference type="ARBA" id="ARBA00022801"/>
    </source>
</evidence>
<feature type="region of interest" description="Disordered" evidence="10">
    <location>
        <begin position="387"/>
        <end position="419"/>
    </location>
</feature>
<dbReference type="Proteomes" id="UP001497392">
    <property type="component" value="Unassembled WGS sequence"/>
</dbReference>